<dbReference type="PANTHER" id="PTHR38788:SF3">
    <property type="entry name" value="CLR5 DOMAIN-CONTAINING PROTEIN"/>
    <property type="match status" value="1"/>
</dbReference>
<evidence type="ECO:0000313" key="3">
    <source>
        <dbReference type="EMBL" id="KAF2833878.1"/>
    </source>
</evidence>
<protein>
    <recommendedName>
        <fullName evidence="2">Clr5 domain-containing protein</fullName>
    </recommendedName>
</protein>
<accession>A0A6A7AMT9</accession>
<keyword evidence="4" id="KW-1185">Reference proteome</keyword>
<evidence type="ECO:0000313" key="4">
    <source>
        <dbReference type="Proteomes" id="UP000799424"/>
    </source>
</evidence>
<dbReference type="SUPFAM" id="SSF48452">
    <property type="entry name" value="TPR-like"/>
    <property type="match status" value="2"/>
</dbReference>
<feature type="region of interest" description="Disordered" evidence="1">
    <location>
        <begin position="384"/>
        <end position="403"/>
    </location>
</feature>
<evidence type="ECO:0000259" key="2">
    <source>
        <dbReference type="Pfam" id="PF14420"/>
    </source>
</evidence>
<dbReference type="EMBL" id="MU006216">
    <property type="protein sequence ID" value="KAF2833878.1"/>
    <property type="molecule type" value="Genomic_DNA"/>
</dbReference>
<dbReference type="Gene3D" id="1.25.40.10">
    <property type="entry name" value="Tetratricopeptide repeat domain"/>
    <property type="match status" value="2"/>
</dbReference>
<reference evidence="3" key="1">
    <citation type="journal article" date="2020" name="Stud. Mycol.">
        <title>101 Dothideomycetes genomes: a test case for predicting lifestyles and emergence of pathogens.</title>
        <authorList>
            <person name="Haridas S."/>
            <person name="Albert R."/>
            <person name="Binder M."/>
            <person name="Bloem J."/>
            <person name="Labutti K."/>
            <person name="Salamov A."/>
            <person name="Andreopoulos B."/>
            <person name="Baker S."/>
            <person name="Barry K."/>
            <person name="Bills G."/>
            <person name="Bluhm B."/>
            <person name="Cannon C."/>
            <person name="Castanera R."/>
            <person name="Culley D."/>
            <person name="Daum C."/>
            <person name="Ezra D."/>
            <person name="Gonzalez J."/>
            <person name="Henrissat B."/>
            <person name="Kuo A."/>
            <person name="Liang C."/>
            <person name="Lipzen A."/>
            <person name="Lutzoni F."/>
            <person name="Magnuson J."/>
            <person name="Mondo S."/>
            <person name="Nolan M."/>
            <person name="Ohm R."/>
            <person name="Pangilinan J."/>
            <person name="Park H.-J."/>
            <person name="Ramirez L."/>
            <person name="Alfaro M."/>
            <person name="Sun H."/>
            <person name="Tritt A."/>
            <person name="Yoshinaga Y."/>
            <person name="Zwiers L.-H."/>
            <person name="Turgeon B."/>
            <person name="Goodwin S."/>
            <person name="Spatafora J."/>
            <person name="Crous P."/>
            <person name="Grigoriev I."/>
        </authorList>
    </citation>
    <scope>NUCLEOTIDE SEQUENCE</scope>
    <source>
        <strain evidence="3">CBS 113818</strain>
    </source>
</reference>
<name>A0A6A7AMT9_9PLEO</name>
<dbReference type="PANTHER" id="PTHR38788">
    <property type="entry name" value="CLR5 DOMAIN-CONTAINING PROTEIN"/>
    <property type="match status" value="1"/>
</dbReference>
<dbReference type="InterPro" id="IPR011990">
    <property type="entry name" value="TPR-like_helical_dom_sf"/>
</dbReference>
<organism evidence="3 4">
    <name type="scientific">Ophiobolus disseminans</name>
    <dbReference type="NCBI Taxonomy" id="1469910"/>
    <lineage>
        <taxon>Eukaryota</taxon>
        <taxon>Fungi</taxon>
        <taxon>Dikarya</taxon>
        <taxon>Ascomycota</taxon>
        <taxon>Pezizomycotina</taxon>
        <taxon>Dothideomycetes</taxon>
        <taxon>Pleosporomycetidae</taxon>
        <taxon>Pleosporales</taxon>
        <taxon>Pleosporineae</taxon>
        <taxon>Phaeosphaeriaceae</taxon>
        <taxon>Ophiobolus</taxon>
    </lineage>
</organism>
<evidence type="ECO:0000256" key="1">
    <source>
        <dbReference type="SAM" id="MobiDB-lite"/>
    </source>
</evidence>
<dbReference type="Pfam" id="PF14420">
    <property type="entry name" value="Clr5"/>
    <property type="match status" value="1"/>
</dbReference>
<proteinExistence type="predicted"/>
<dbReference type="Proteomes" id="UP000799424">
    <property type="component" value="Unassembled WGS sequence"/>
</dbReference>
<feature type="region of interest" description="Disordered" evidence="1">
    <location>
        <begin position="50"/>
        <end position="79"/>
    </location>
</feature>
<sequence length="640" mass="72568">MNPLNNFFASSEHYVWQAPNAFENTQYPSGSGFIAQHPTSQATIPAFTSNASADESHPAPTAGPSQGNEPKAHQARHRGLRWDQHQVELQKLYLVDNKTLDEIRQWMSRERSFTATPKQYKDRFKVWGWQKNLPVETAQFMVVKANERKRAPVHKDTTFEFGGMSWTKERAEATIKRAKKQLPEKTDIATPNGVIYQTPINVDTTSPENLLTPYNGTGNVDEVMTVSSSSSSDEWESEPEADANPLPLIWDGKTQSDVHTLFLNARNHARNGEADVAEAMLQSAVTGYSYLLGPAHEETDKVVHTLATFYYEHDRLPDAYKVLEQSCRAHVQKVGIEDRRAYQYVLSVVELLNGWNKEDDALAFLARAKELVEQGDSRIRVTGRRQRKRGLNTHRESGNTQDSLLSKAARSIADNPQDPTKLDYGLSVARAHTSTNATATEQLLLTTINQCGQDTNKLAVQRLKAWAELLRLYQKSGGETADISSFENAHTAFTGVMRRFPWHEKTRKKFESFRVIEAALELVAAFVKANYLEDAKRMFQRCEEQATATFGDDDERTIWMLISIGLVYQTHRGWDEASPWFQQALNIAMAKYEEDDGIRISLEEAMEVRHFSYVNDEGRPYKTIFGVGGLKIMPMRLHME</sequence>
<feature type="domain" description="Clr5" evidence="2">
    <location>
        <begin position="81"/>
        <end position="131"/>
    </location>
</feature>
<gene>
    <name evidence="3" type="ORF">CC86DRAFT_16155</name>
</gene>
<dbReference type="Pfam" id="PF13424">
    <property type="entry name" value="TPR_12"/>
    <property type="match status" value="1"/>
</dbReference>
<dbReference type="InterPro" id="IPR025676">
    <property type="entry name" value="Clr5_dom"/>
</dbReference>
<dbReference type="OrthoDB" id="5308957at2759"/>
<dbReference type="AlphaFoldDB" id="A0A6A7AMT9"/>